<evidence type="ECO:0000313" key="3">
    <source>
        <dbReference type="RefSeq" id="XP_030979227.1"/>
    </source>
</evidence>
<feature type="region of interest" description="Disordered" evidence="1">
    <location>
        <begin position="244"/>
        <end position="264"/>
    </location>
</feature>
<dbReference type="GeneID" id="41963452"/>
<reference evidence="2 3" key="1">
    <citation type="journal article" date="2019" name="Mol. Biol. Evol.">
        <title>Blast fungal genomes show frequent chromosomal changes, gene gains and losses, and effector gene turnover.</title>
        <authorList>
            <person name="Gomez Luciano L.B."/>
            <person name="Jason Tsai I."/>
            <person name="Chuma I."/>
            <person name="Tosa Y."/>
            <person name="Chen Y.H."/>
            <person name="Li J.Y."/>
            <person name="Li M.Y."/>
            <person name="Jade Lu M.Y."/>
            <person name="Nakayashiki H."/>
            <person name="Li W.H."/>
        </authorList>
    </citation>
    <scope>NUCLEOTIDE SEQUENCE [LARGE SCALE GENOMIC DNA]</scope>
    <source>
        <strain evidence="2 3">NI907</strain>
    </source>
</reference>
<dbReference type="InterPro" id="IPR012535">
    <property type="entry name" value="Cell_div_Cdc14"/>
</dbReference>
<evidence type="ECO:0000256" key="1">
    <source>
        <dbReference type="SAM" id="MobiDB-lite"/>
    </source>
</evidence>
<name>A0A6P8AWG8_PYRGI</name>
<dbReference type="InterPro" id="IPR016024">
    <property type="entry name" value="ARM-type_fold"/>
</dbReference>
<organism evidence="2 3">
    <name type="scientific">Pyricularia grisea</name>
    <name type="common">Crabgrass-specific blast fungus</name>
    <name type="synonym">Magnaporthe grisea</name>
    <dbReference type="NCBI Taxonomy" id="148305"/>
    <lineage>
        <taxon>Eukaryota</taxon>
        <taxon>Fungi</taxon>
        <taxon>Dikarya</taxon>
        <taxon>Ascomycota</taxon>
        <taxon>Pezizomycotina</taxon>
        <taxon>Sordariomycetes</taxon>
        <taxon>Sordariomycetidae</taxon>
        <taxon>Magnaporthales</taxon>
        <taxon>Pyriculariaceae</taxon>
        <taxon>Pyricularia</taxon>
    </lineage>
</organism>
<evidence type="ECO:0008006" key="4">
    <source>
        <dbReference type="Google" id="ProtNLM"/>
    </source>
</evidence>
<dbReference type="RefSeq" id="XP_030979227.1">
    <property type="nucleotide sequence ID" value="XM_031128544.1"/>
</dbReference>
<sequence length="300" mass="33145">MDKLLNHAFDNLASYDGAKVRRGLRQVEGLLAPICLAPPVTKESDVFSTRPAANQSSGSPDQPAPRRTLAELAEDPAFRAFFRLQDSFEWNIISRLIDTLNNLLSRGAEGENDMLIVSALELMQGLLLLHPPSKILFMRDPSMNLLLDLLEPCNCPAIQKAAVLVLVTALIDTPQNTRTFERLDGLLTVTSLFKSRATSRDLKVKLMEFLYFYLMPETASIPRAELRERPSVPALLQRSPSKLAKAFSGDGTPERRSRADSGSGTILSTEEKQALLARHLSNVGDLVRDLRSCTPFGVIC</sequence>
<proteinExistence type="predicted"/>
<reference evidence="3" key="2">
    <citation type="submission" date="2019-10" db="EMBL/GenBank/DDBJ databases">
        <authorList>
            <consortium name="NCBI Genome Project"/>
        </authorList>
    </citation>
    <scope>NUCLEOTIDE SEQUENCE</scope>
    <source>
        <strain evidence="3">NI907</strain>
    </source>
</reference>
<keyword evidence="2" id="KW-1185">Reference proteome</keyword>
<dbReference type="KEGG" id="pgri:PgNI_08548"/>
<dbReference type="Pfam" id="PF08045">
    <property type="entry name" value="CDC14"/>
    <property type="match status" value="1"/>
</dbReference>
<protein>
    <recommendedName>
        <fullName evidence="4">Cell division control protein 14</fullName>
    </recommendedName>
</protein>
<reference evidence="3" key="3">
    <citation type="submission" date="2025-08" db="UniProtKB">
        <authorList>
            <consortium name="RefSeq"/>
        </authorList>
    </citation>
    <scope>IDENTIFICATION</scope>
    <source>
        <strain evidence="3">NI907</strain>
    </source>
</reference>
<feature type="compositionally biased region" description="Polar residues" evidence="1">
    <location>
        <begin position="51"/>
        <end position="60"/>
    </location>
</feature>
<feature type="region of interest" description="Disordered" evidence="1">
    <location>
        <begin position="46"/>
        <end position="66"/>
    </location>
</feature>
<gene>
    <name evidence="3" type="ORF">PgNI_08548</name>
</gene>
<evidence type="ECO:0000313" key="2">
    <source>
        <dbReference type="Proteomes" id="UP000515153"/>
    </source>
</evidence>
<dbReference type="AlphaFoldDB" id="A0A6P8AWG8"/>
<dbReference type="SUPFAM" id="SSF48371">
    <property type="entry name" value="ARM repeat"/>
    <property type="match status" value="1"/>
</dbReference>
<dbReference type="Proteomes" id="UP000515153">
    <property type="component" value="Chromosome V"/>
</dbReference>
<dbReference type="PANTHER" id="PTHR34065">
    <property type="entry name" value="CELL DIVISION CONTROL PROTEIN 14"/>
    <property type="match status" value="1"/>
</dbReference>
<accession>A0A6P8AWG8</accession>
<dbReference type="PANTHER" id="PTHR34065:SF1">
    <property type="entry name" value="CELL DIVISION CONTROL PROTEIN 14"/>
    <property type="match status" value="1"/>
</dbReference>